<protein>
    <submittedName>
        <fullName evidence="2">Uncharacterized protein</fullName>
    </submittedName>
</protein>
<evidence type="ECO:0000313" key="2">
    <source>
        <dbReference type="EMBL" id="KAK7307287.1"/>
    </source>
</evidence>
<reference evidence="2 3" key="1">
    <citation type="submission" date="2024-01" db="EMBL/GenBank/DDBJ databases">
        <title>The genomes of 5 underutilized Papilionoideae crops provide insights into root nodulation and disease resistanc.</title>
        <authorList>
            <person name="Jiang F."/>
        </authorList>
    </citation>
    <scope>NUCLEOTIDE SEQUENCE [LARGE SCALE GENOMIC DNA]</scope>
    <source>
        <strain evidence="2">LVBAO_FW01</strain>
        <tissue evidence="2">Leaves</tissue>
    </source>
</reference>
<sequence>MLCFVTLALKFAIYWVVKFSLEGKCILVFQLHNMVGIIKHVLDAGLETIDEEDINSMILNLEYFLKTWVYVRTAYRFSESPTHVSVGYSSVKRMVELS</sequence>
<keyword evidence="1" id="KW-0732">Signal</keyword>
<feature type="signal peptide" evidence="1">
    <location>
        <begin position="1"/>
        <end position="19"/>
    </location>
</feature>
<dbReference type="AlphaFoldDB" id="A0AAN9JY48"/>
<comment type="caution">
    <text evidence="2">The sequence shown here is derived from an EMBL/GenBank/DDBJ whole genome shotgun (WGS) entry which is preliminary data.</text>
</comment>
<evidence type="ECO:0000313" key="3">
    <source>
        <dbReference type="Proteomes" id="UP001367508"/>
    </source>
</evidence>
<name>A0AAN9JY48_CANGL</name>
<organism evidence="2 3">
    <name type="scientific">Canavalia gladiata</name>
    <name type="common">Sword bean</name>
    <name type="synonym">Dolichos gladiatus</name>
    <dbReference type="NCBI Taxonomy" id="3824"/>
    <lineage>
        <taxon>Eukaryota</taxon>
        <taxon>Viridiplantae</taxon>
        <taxon>Streptophyta</taxon>
        <taxon>Embryophyta</taxon>
        <taxon>Tracheophyta</taxon>
        <taxon>Spermatophyta</taxon>
        <taxon>Magnoliopsida</taxon>
        <taxon>eudicotyledons</taxon>
        <taxon>Gunneridae</taxon>
        <taxon>Pentapetalae</taxon>
        <taxon>rosids</taxon>
        <taxon>fabids</taxon>
        <taxon>Fabales</taxon>
        <taxon>Fabaceae</taxon>
        <taxon>Papilionoideae</taxon>
        <taxon>50 kb inversion clade</taxon>
        <taxon>NPAAA clade</taxon>
        <taxon>indigoferoid/millettioid clade</taxon>
        <taxon>Phaseoleae</taxon>
        <taxon>Canavalia</taxon>
    </lineage>
</organism>
<feature type="chain" id="PRO_5042835684" evidence="1">
    <location>
        <begin position="20"/>
        <end position="98"/>
    </location>
</feature>
<accession>A0AAN9JY48</accession>
<dbReference type="Proteomes" id="UP001367508">
    <property type="component" value="Unassembled WGS sequence"/>
</dbReference>
<dbReference type="EMBL" id="JAYMYQ010000010">
    <property type="protein sequence ID" value="KAK7307287.1"/>
    <property type="molecule type" value="Genomic_DNA"/>
</dbReference>
<keyword evidence="3" id="KW-1185">Reference proteome</keyword>
<gene>
    <name evidence="2" type="ORF">VNO77_40208</name>
</gene>
<proteinExistence type="predicted"/>
<evidence type="ECO:0000256" key="1">
    <source>
        <dbReference type="SAM" id="SignalP"/>
    </source>
</evidence>